<keyword evidence="2" id="KW-0808">Transferase</keyword>
<dbReference type="SUPFAM" id="SSF53335">
    <property type="entry name" value="S-adenosyl-L-methionine-dependent methyltransferases"/>
    <property type="match status" value="1"/>
</dbReference>
<dbReference type="RefSeq" id="WP_145358360.1">
    <property type="nucleotide sequence ID" value="NZ_CP036265.1"/>
</dbReference>
<sequence>MIDRLWKPWFVRRPERFARRIWTAVAPPAPGVRPLRTAWGATIAADPTKDIGRSVLTTGVYDLTLSEVVARLTPPGGRAIDAGANVGYVSVLAALCAGPGGRVDAYEPHPDLAPVAERNLRGAADAGPLARVAVHPVALGERPGRADLILPAGFGANDGLARLAEGASGGSEQTGERRVSVDVRRLDDELNAEGAGGAVDLLKIDVEGHEAPLLRGAAEALAAGRIRHVLFEDHAVHDAAGSEVTRLLEEAGFTLFSLGRTFHGLHVEPLAAGRLASSSEPPNYLATRDPEAALAALRPPGWRVLERRFPARPAARGRAEGRR</sequence>
<keyword evidence="2" id="KW-0489">Methyltransferase</keyword>
<proteinExistence type="predicted"/>
<organism evidence="2 3">
    <name type="scientific">Alienimonas californiensis</name>
    <dbReference type="NCBI Taxonomy" id="2527989"/>
    <lineage>
        <taxon>Bacteria</taxon>
        <taxon>Pseudomonadati</taxon>
        <taxon>Planctomycetota</taxon>
        <taxon>Planctomycetia</taxon>
        <taxon>Planctomycetales</taxon>
        <taxon>Planctomycetaceae</taxon>
        <taxon>Alienimonas</taxon>
    </lineage>
</organism>
<evidence type="ECO:0000313" key="3">
    <source>
        <dbReference type="Proteomes" id="UP000318741"/>
    </source>
</evidence>
<keyword evidence="3" id="KW-1185">Reference proteome</keyword>
<dbReference type="InterPro" id="IPR052514">
    <property type="entry name" value="SAM-dependent_MTase"/>
</dbReference>
<dbReference type="Proteomes" id="UP000318741">
    <property type="component" value="Chromosome"/>
</dbReference>
<name>A0A517P829_9PLAN</name>
<dbReference type="EMBL" id="CP036265">
    <property type="protein sequence ID" value="QDT15495.1"/>
    <property type="molecule type" value="Genomic_DNA"/>
</dbReference>
<dbReference type="PANTHER" id="PTHR34203">
    <property type="entry name" value="METHYLTRANSFERASE, FKBM FAMILY PROTEIN"/>
    <property type="match status" value="1"/>
</dbReference>
<dbReference type="InterPro" id="IPR029063">
    <property type="entry name" value="SAM-dependent_MTases_sf"/>
</dbReference>
<gene>
    <name evidence="2" type="primary">noeI_2</name>
    <name evidence="2" type="ORF">CA12_15800</name>
</gene>
<protein>
    <submittedName>
        <fullName evidence="2">2-O-methyltransferase NoeI</fullName>
        <ecNumber evidence="2">2.1.1.-</ecNumber>
    </submittedName>
</protein>
<dbReference type="AlphaFoldDB" id="A0A517P829"/>
<dbReference type="Gene3D" id="3.40.50.150">
    <property type="entry name" value="Vaccinia Virus protein VP39"/>
    <property type="match status" value="1"/>
</dbReference>
<dbReference type="GO" id="GO:0032259">
    <property type="term" value="P:methylation"/>
    <property type="evidence" value="ECO:0007669"/>
    <property type="project" value="UniProtKB-KW"/>
</dbReference>
<dbReference type="PANTHER" id="PTHR34203:SF15">
    <property type="entry name" value="SLL1173 PROTEIN"/>
    <property type="match status" value="1"/>
</dbReference>
<dbReference type="OrthoDB" id="261740at2"/>
<dbReference type="Pfam" id="PF05050">
    <property type="entry name" value="Methyltransf_21"/>
    <property type="match status" value="1"/>
</dbReference>
<evidence type="ECO:0000313" key="2">
    <source>
        <dbReference type="EMBL" id="QDT15495.1"/>
    </source>
</evidence>
<feature type="domain" description="Methyltransferase FkbM" evidence="1">
    <location>
        <begin position="81"/>
        <end position="254"/>
    </location>
</feature>
<accession>A0A517P829</accession>
<reference evidence="2 3" key="1">
    <citation type="submission" date="2019-02" db="EMBL/GenBank/DDBJ databases">
        <title>Deep-cultivation of Planctomycetes and their phenomic and genomic characterization uncovers novel biology.</title>
        <authorList>
            <person name="Wiegand S."/>
            <person name="Jogler M."/>
            <person name="Boedeker C."/>
            <person name="Pinto D."/>
            <person name="Vollmers J."/>
            <person name="Rivas-Marin E."/>
            <person name="Kohn T."/>
            <person name="Peeters S.H."/>
            <person name="Heuer A."/>
            <person name="Rast P."/>
            <person name="Oberbeckmann S."/>
            <person name="Bunk B."/>
            <person name="Jeske O."/>
            <person name="Meyerdierks A."/>
            <person name="Storesund J.E."/>
            <person name="Kallscheuer N."/>
            <person name="Luecker S."/>
            <person name="Lage O.M."/>
            <person name="Pohl T."/>
            <person name="Merkel B.J."/>
            <person name="Hornburger P."/>
            <person name="Mueller R.-W."/>
            <person name="Bruemmer F."/>
            <person name="Labrenz M."/>
            <person name="Spormann A.M."/>
            <person name="Op den Camp H."/>
            <person name="Overmann J."/>
            <person name="Amann R."/>
            <person name="Jetten M.S.M."/>
            <person name="Mascher T."/>
            <person name="Medema M.H."/>
            <person name="Devos D.P."/>
            <person name="Kaster A.-K."/>
            <person name="Ovreas L."/>
            <person name="Rohde M."/>
            <person name="Galperin M.Y."/>
            <person name="Jogler C."/>
        </authorList>
    </citation>
    <scope>NUCLEOTIDE SEQUENCE [LARGE SCALE GENOMIC DNA]</scope>
    <source>
        <strain evidence="2 3">CA12</strain>
    </source>
</reference>
<dbReference type="InterPro" id="IPR006342">
    <property type="entry name" value="FkbM_mtfrase"/>
</dbReference>
<dbReference type="GO" id="GO:0008168">
    <property type="term" value="F:methyltransferase activity"/>
    <property type="evidence" value="ECO:0007669"/>
    <property type="project" value="UniProtKB-KW"/>
</dbReference>
<dbReference type="EC" id="2.1.1.-" evidence="2"/>
<dbReference type="NCBIfam" id="TIGR01444">
    <property type="entry name" value="fkbM_fam"/>
    <property type="match status" value="1"/>
</dbReference>
<dbReference type="KEGG" id="acaf:CA12_15800"/>
<evidence type="ECO:0000259" key="1">
    <source>
        <dbReference type="Pfam" id="PF05050"/>
    </source>
</evidence>